<gene>
    <name evidence="13" type="ORF">KFE25_004533</name>
</gene>
<name>A0A8J6C116_DIALT</name>
<feature type="transmembrane region" description="Helical" evidence="10">
    <location>
        <begin position="225"/>
        <end position="241"/>
    </location>
</feature>
<feature type="transmembrane region" description="Helical" evidence="10">
    <location>
        <begin position="116"/>
        <end position="136"/>
    </location>
</feature>
<feature type="signal peptide" evidence="12">
    <location>
        <begin position="1"/>
        <end position="27"/>
    </location>
</feature>
<dbReference type="Proteomes" id="UP000751190">
    <property type="component" value="Unassembled WGS sequence"/>
</dbReference>
<evidence type="ECO:0000256" key="2">
    <source>
        <dbReference type="ARBA" id="ARBA00004922"/>
    </source>
</evidence>
<comment type="caution">
    <text evidence="13">The sequence shown here is derived from an EMBL/GenBank/DDBJ whole genome shotgun (WGS) entry which is preliminary data.</text>
</comment>
<dbReference type="InterPro" id="IPR004856">
    <property type="entry name" value="Glyco_trans_ALG6/ALG8"/>
</dbReference>
<comment type="pathway">
    <text evidence="2 10">Protein modification; protein glycosylation.</text>
</comment>
<organism evidence="13 14">
    <name type="scientific">Diacronema lutheri</name>
    <name type="common">Unicellular marine alga</name>
    <name type="synonym">Monochrysis lutheri</name>
    <dbReference type="NCBI Taxonomy" id="2081491"/>
    <lineage>
        <taxon>Eukaryota</taxon>
        <taxon>Haptista</taxon>
        <taxon>Haptophyta</taxon>
        <taxon>Pavlovophyceae</taxon>
        <taxon>Pavlovales</taxon>
        <taxon>Pavlovaceae</taxon>
        <taxon>Diacronema</taxon>
    </lineage>
</organism>
<keyword evidence="12" id="KW-0732">Signal</keyword>
<dbReference type="OMA" id="FQVPPMH"/>
<dbReference type="AlphaFoldDB" id="A0A8J6C116"/>
<evidence type="ECO:0000256" key="3">
    <source>
        <dbReference type="ARBA" id="ARBA00008715"/>
    </source>
</evidence>
<evidence type="ECO:0000256" key="10">
    <source>
        <dbReference type="RuleBase" id="RU363110"/>
    </source>
</evidence>
<feature type="transmembrane region" description="Helical" evidence="10">
    <location>
        <begin position="473"/>
        <end position="492"/>
    </location>
</feature>
<keyword evidence="9 10" id="KW-0472">Membrane</keyword>
<evidence type="ECO:0000313" key="14">
    <source>
        <dbReference type="Proteomes" id="UP000751190"/>
    </source>
</evidence>
<comment type="similarity">
    <text evidence="3 10">Belongs to the ALG6/ALG8 glucosyltransferase family.</text>
</comment>
<sequence>MAADGPISLASSAAIVLLALLVRHATSLHPYSGHATPPMFGDYEAHRHWMEICANLPLAQWYAPSAHNDLQYWGIDYPPLSAYLSWALGRLAARAHPPLVTLHASRGHESAETKRFMRGTVLAVDTLVYFPAALLLARARAAGARTPARVRAFALAGLLLQPALVLVDHGHFQYNCVSLGLALGAQALAAHPRAAAERLRPLLRTLLPAAVLFCLSLNFKQMSLYYAPAFFAHMLGLSLRLPGSRRRAAAIGALGLTVLATFAACWLPFALAGSEASLAVLRRIFPVQRHIYEDKVANIWCTMSVLPFLKLRARASPADALRLSLGATAASLVVPVASMVRRPSRAAFELGLLCSALSFFLLSFQVHEKHILLALAPASALLPDAPLLVGWLLLVGTFSMFPLLERDGLGLAYGAHVALLAVLVAVARRARESDGAAAAPTARPSERGFADEPRTAPAACARLERALRAAARAAPTLCACSIAGMGALHLAAQLVRPPARYPDLYALLFCMFACTHFCAAWLALQAWHACNLLGREPRLWDEGLALSGSPPADAKSAARRPAAKED</sequence>
<evidence type="ECO:0000313" key="13">
    <source>
        <dbReference type="EMBL" id="KAG8458392.1"/>
    </source>
</evidence>
<evidence type="ECO:0000256" key="5">
    <source>
        <dbReference type="ARBA" id="ARBA00022679"/>
    </source>
</evidence>
<feature type="transmembrane region" description="Helical" evidence="10">
    <location>
        <begin position="148"/>
        <end position="166"/>
    </location>
</feature>
<dbReference type="OrthoDB" id="4983at2759"/>
<feature type="region of interest" description="Disordered" evidence="11">
    <location>
        <begin position="547"/>
        <end position="566"/>
    </location>
</feature>
<feature type="transmembrane region" description="Helical" evidence="10">
    <location>
        <begin position="346"/>
        <end position="364"/>
    </location>
</feature>
<dbReference type="GO" id="GO:0005789">
    <property type="term" value="C:endoplasmic reticulum membrane"/>
    <property type="evidence" value="ECO:0007669"/>
    <property type="project" value="UniProtKB-SubCell"/>
</dbReference>
<keyword evidence="14" id="KW-1185">Reference proteome</keyword>
<feature type="transmembrane region" description="Helical" evidence="10">
    <location>
        <begin position="504"/>
        <end position="524"/>
    </location>
</feature>
<evidence type="ECO:0000256" key="6">
    <source>
        <dbReference type="ARBA" id="ARBA00022692"/>
    </source>
</evidence>
<evidence type="ECO:0000256" key="9">
    <source>
        <dbReference type="ARBA" id="ARBA00023136"/>
    </source>
</evidence>
<evidence type="ECO:0000256" key="11">
    <source>
        <dbReference type="SAM" id="MobiDB-lite"/>
    </source>
</evidence>
<reference evidence="13" key="1">
    <citation type="submission" date="2021-05" db="EMBL/GenBank/DDBJ databases">
        <title>The genome of the haptophyte Pavlova lutheri (Diacronema luteri, Pavlovales) - a model for lipid biosynthesis in eukaryotic algae.</title>
        <authorList>
            <person name="Hulatt C.J."/>
            <person name="Posewitz M.C."/>
        </authorList>
    </citation>
    <scope>NUCLEOTIDE SEQUENCE</scope>
    <source>
        <strain evidence="13">NIVA-4/92</strain>
    </source>
</reference>
<dbReference type="PANTHER" id="PTHR12413:SF1">
    <property type="entry name" value="DOLICHYL PYROPHOSPHATE MAN9GLCNAC2 ALPHA-1,3-GLUCOSYLTRANSFERASE"/>
    <property type="match status" value="1"/>
</dbReference>
<dbReference type="EC" id="2.4.1.-" evidence="10"/>
<keyword evidence="5 10" id="KW-0808">Transferase</keyword>
<keyword evidence="8 10" id="KW-1133">Transmembrane helix</keyword>
<feature type="transmembrane region" description="Helical" evidence="10">
    <location>
        <begin position="248"/>
        <end position="271"/>
    </location>
</feature>
<feature type="chain" id="PRO_5035316701" description="Alpha-1,3-glucosyltransferase" evidence="12">
    <location>
        <begin position="28"/>
        <end position="566"/>
    </location>
</feature>
<protein>
    <recommendedName>
        <fullName evidence="10">Alpha-1,3-glucosyltransferase</fullName>
        <ecNumber evidence="10">2.4.1.-</ecNumber>
    </recommendedName>
</protein>
<evidence type="ECO:0000256" key="1">
    <source>
        <dbReference type="ARBA" id="ARBA00004477"/>
    </source>
</evidence>
<evidence type="ECO:0000256" key="8">
    <source>
        <dbReference type="ARBA" id="ARBA00022989"/>
    </source>
</evidence>
<dbReference type="Pfam" id="PF03155">
    <property type="entry name" value="Alg6_Alg8"/>
    <property type="match status" value="1"/>
</dbReference>
<dbReference type="GO" id="GO:0042281">
    <property type="term" value="F:dolichyl pyrophosphate Man9GlcNAc2 alpha-1,3-glucosyltransferase activity"/>
    <property type="evidence" value="ECO:0007669"/>
    <property type="project" value="TreeGrafter"/>
</dbReference>
<feature type="transmembrane region" description="Helical" evidence="10">
    <location>
        <begin position="410"/>
        <end position="427"/>
    </location>
</feature>
<keyword evidence="7 10" id="KW-0256">Endoplasmic reticulum</keyword>
<keyword evidence="4 10" id="KW-0328">Glycosyltransferase</keyword>
<accession>A0A8J6C116</accession>
<evidence type="ECO:0000256" key="7">
    <source>
        <dbReference type="ARBA" id="ARBA00022824"/>
    </source>
</evidence>
<comment type="subcellular location">
    <subcellularLocation>
        <location evidence="1 10">Endoplasmic reticulum membrane</location>
        <topology evidence="1 10">Multi-pass membrane protein</topology>
    </subcellularLocation>
</comment>
<evidence type="ECO:0000256" key="4">
    <source>
        <dbReference type="ARBA" id="ARBA00022676"/>
    </source>
</evidence>
<dbReference type="PANTHER" id="PTHR12413">
    <property type="entry name" value="DOLICHYL GLYCOSYLTRANSFERASE"/>
    <property type="match status" value="1"/>
</dbReference>
<keyword evidence="6 10" id="KW-0812">Transmembrane</keyword>
<dbReference type="EMBL" id="JAGTXO010000052">
    <property type="protein sequence ID" value="KAG8458392.1"/>
    <property type="molecule type" value="Genomic_DNA"/>
</dbReference>
<proteinExistence type="inferred from homology"/>
<dbReference type="UniPathway" id="UPA00378"/>
<evidence type="ECO:0000256" key="12">
    <source>
        <dbReference type="SAM" id="SignalP"/>
    </source>
</evidence>